<keyword evidence="2" id="KW-1185">Reference proteome</keyword>
<gene>
    <name evidence="1" type="ORF">BC6307_04920</name>
</gene>
<reference evidence="1 2" key="1">
    <citation type="submission" date="2016-12" db="EMBL/GenBank/DDBJ databases">
        <title>The whole genome sequencing and assembly of Bacillus cohnii DSM 6307T strain.</title>
        <authorList>
            <person name="Lee Y.-J."/>
            <person name="Yi H."/>
            <person name="Bahn Y.-S."/>
            <person name="Kim J.F."/>
            <person name="Lee D.-W."/>
        </authorList>
    </citation>
    <scope>NUCLEOTIDE SEQUENCE [LARGE SCALE GENOMIC DNA]</scope>
    <source>
        <strain evidence="1 2">DSM 6307</strain>
    </source>
</reference>
<protein>
    <submittedName>
        <fullName evidence="1">Uncharacterized protein</fullName>
    </submittedName>
</protein>
<dbReference type="RefSeq" id="WP_066414664.1">
    <property type="nucleotide sequence ID" value="NZ_CP018866.1"/>
</dbReference>
<dbReference type="AlphaFoldDB" id="A0A223KMG1"/>
<dbReference type="EMBL" id="CP018866">
    <property type="protein sequence ID" value="AST90671.1"/>
    <property type="molecule type" value="Genomic_DNA"/>
</dbReference>
<evidence type="ECO:0000313" key="2">
    <source>
        <dbReference type="Proteomes" id="UP000215224"/>
    </source>
</evidence>
<accession>A0A223KMG1</accession>
<proteinExistence type="predicted"/>
<evidence type="ECO:0000313" key="1">
    <source>
        <dbReference type="EMBL" id="AST90671.1"/>
    </source>
</evidence>
<dbReference type="KEGG" id="bcoh:BC6307_04920"/>
<organism evidence="1 2">
    <name type="scientific">Sutcliffiella cohnii</name>
    <dbReference type="NCBI Taxonomy" id="33932"/>
    <lineage>
        <taxon>Bacteria</taxon>
        <taxon>Bacillati</taxon>
        <taxon>Bacillota</taxon>
        <taxon>Bacilli</taxon>
        <taxon>Bacillales</taxon>
        <taxon>Bacillaceae</taxon>
        <taxon>Sutcliffiella</taxon>
    </lineage>
</organism>
<name>A0A223KMG1_9BACI</name>
<dbReference type="Proteomes" id="UP000215224">
    <property type="component" value="Chromosome"/>
</dbReference>
<sequence length="93" mass="10959">MGYVLPINQNTYHQYANRTNAVNEKTNTMVDPVRKAIFYKVNPQYNWEELQKQRRQNKDKWSKEAQAVPTKKRVNCEIIADITGKGQLFNETI</sequence>